<sequence>MMKRLLLYTVVLFSFSSYVKGQANDSIALYNNVLDYISRDLNVDRESIAVSSVIYDLDSFFYIPVAENQEQKEMLIKRQNFSRGDFHSDILDSNFRKLSSNSKYCLFFSYLMDGVLLAEIYELQRRFTCQIDYSFIVATSLRRYAYMLIISKEYEIVKSHKIELN</sequence>
<evidence type="ECO:0000313" key="1">
    <source>
        <dbReference type="EMBL" id="AEE12093.1"/>
    </source>
</evidence>
<dbReference type="AlphaFoldDB" id="F4KLI6"/>
<name>F4KLI6_PORAD</name>
<dbReference type="HOGENOM" id="CLU_1642207_0_0_10"/>
<dbReference type="STRING" id="879243.Poras_0139"/>
<organism evidence="1 2">
    <name type="scientific">Porphyromonas asaccharolytica (strain ATCC 25260 / DSM 20707 / BCRC 10618 / CCUG 7834 / JCM 6326 / LMG 13178 / VPI 4198 / B440)</name>
    <name type="common">Bacteroides asaccharolyticus</name>
    <dbReference type="NCBI Taxonomy" id="879243"/>
    <lineage>
        <taxon>Bacteria</taxon>
        <taxon>Pseudomonadati</taxon>
        <taxon>Bacteroidota</taxon>
        <taxon>Bacteroidia</taxon>
        <taxon>Bacteroidales</taxon>
        <taxon>Porphyromonadaceae</taxon>
        <taxon>Porphyromonas</taxon>
    </lineage>
</organism>
<protein>
    <submittedName>
        <fullName evidence="1">Uncharacterized protein</fullName>
    </submittedName>
</protein>
<proteinExistence type="predicted"/>
<evidence type="ECO:0000313" key="2">
    <source>
        <dbReference type="Proteomes" id="UP000006545"/>
    </source>
</evidence>
<dbReference type="Proteomes" id="UP000006545">
    <property type="component" value="Chromosome"/>
</dbReference>
<accession>F4KLI6</accession>
<dbReference type="KEGG" id="pah:Poras_0139"/>
<reference evidence="2" key="1">
    <citation type="submission" date="2011-04" db="EMBL/GenBank/DDBJ databases">
        <title>The complete genome of Porphyromonas asaccharolytica DSM 20707.</title>
        <authorList>
            <person name="Lucas S."/>
            <person name="Han J."/>
            <person name="Lapidus A."/>
            <person name="Bruce D."/>
            <person name="Goodwin L."/>
            <person name="Pitluck S."/>
            <person name="Peters L."/>
            <person name="Kyrpides N."/>
            <person name="Mavromatis K."/>
            <person name="Ivanova N."/>
            <person name="Ovchinnikova G."/>
            <person name="Pagani I."/>
            <person name="Lu M."/>
            <person name="Detter J.C."/>
            <person name="Tapia R."/>
            <person name="Han C."/>
            <person name="Land M."/>
            <person name="Hauser L."/>
            <person name="Markowitz V."/>
            <person name="Cheng J.-F."/>
            <person name="Hugenholtz P."/>
            <person name="Woyke T."/>
            <person name="Wu D."/>
            <person name="Gronow S."/>
            <person name="Wellnitz S."/>
            <person name="Brambilla E."/>
            <person name="Klenk H.-P."/>
            <person name="Eisen J.A."/>
        </authorList>
    </citation>
    <scope>NUCLEOTIDE SEQUENCE [LARGE SCALE GENOMIC DNA]</scope>
    <source>
        <strain evidence="2">ATCC 25260 / DSM 20707 / VPI 4198</strain>
    </source>
</reference>
<gene>
    <name evidence="1" type="ordered locus">Poras_0139</name>
</gene>
<keyword evidence="2" id="KW-1185">Reference proteome</keyword>
<dbReference type="EMBL" id="CP002689">
    <property type="protein sequence ID" value="AEE12093.1"/>
    <property type="molecule type" value="Genomic_DNA"/>
</dbReference>